<dbReference type="EMBL" id="WSEK01000004">
    <property type="protein sequence ID" value="MVQ49366.1"/>
    <property type="molecule type" value="Genomic_DNA"/>
</dbReference>
<feature type="transmembrane region" description="Helical" evidence="1">
    <location>
        <begin position="54"/>
        <end position="73"/>
    </location>
</feature>
<keyword evidence="1" id="KW-0812">Transmembrane</keyword>
<keyword evidence="3" id="KW-1185">Reference proteome</keyword>
<gene>
    <name evidence="2" type="ORF">GON03_09245</name>
</gene>
<comment type="caution">
    <text evidence="2">The sequence shown here is derived from an EMBL/GenBank/DDBJ whole genome shotgun (WGS) entry which is preliminary data.</text>
</comment>
<keyword evidence="1" id="KW-0472">Membrane</keyword>
<organism evidence="2 3">
    <name type="scientific">Nocardioides agri</name>
    <dbReference type="NCBI Taxonomy" id="2682843"/>
    <lineage>
        <taxon>Bacteria</taxon>
        <taxon>Bacillati</taxon>
        <taxon>Actinomycetota</taxon>
        <taxon>Actinomycetes</taxon>
        <taxon>Propionibacteriales</taxon>
        <taxon>Nocardioidaceae</taxon>
        <taxon>Nocardioides</taxon>
    </lineage>
</organism>
<sequence>MRLTTALAGLIGGALLVLACFVAGDALRWAGLALLAVAALGAGAGLVSRSVPALRILVAVCFALLAGSVLSVLVDAVGAAAYAAVGTAGAVVALVVLVRQRPVPVAQRGHRAGGAHAR</sequence>
<feature type="transmembrane region" description="Helical" evidence="1">
    <location>
        <begin position="29"/>
        <end position="47"/>
    </location>
</feature>
<accession>A0A6L6XSA2</accession>
<keyword evidence="1" id="KW-1133">Transmembrane helix</keyword>
<feature type="transmembrane region" description="Helical" evidence="1">
    <location>
        <begin position="79"/>
        <end position="98"/>
    </location>
</feature>
<dbReference type="RefSeq" id="WP_157341970.1">
    <property type="nucleotide sequence ID" value="NZ_WSEK01000004.1"/>
</dbReference>
<evidence type="ECO:0000313" key="3">
    <source>
        <dbReference type="Proteomes" id="UP000473525"/>
    </source>
</evidence>
<protein>
    <submittedName>
        <fullName evidence="2">Uncharacterized protein</fullName>
    </submittedName>
</protein>
<dbReference type="AlphaFoldDB" id="A0A6L6XSA2"/>
<reference evidence="2 3" key="1">
    <citation type="submission" date="2019-12" db="EMBL/GenBank/DDBJ databases">
        <authorList>
            <person name="Huq M.A."/>
        </authorList>
    </citation>
    <scope>NUCLEOTIDE SEQUENCE [LARGE SCALE GENOMIC DNA]</scope>
    <source>
        <strain evidence="2 3">MAH-18</strain>
    </source>
</reference>
<proteinExistence type="predicted"/>
<evidence type="ECO:0000256" key="1">
    <source>
        <dbReference type="SAM" id="Phobius"/>
    </source>
</evidence>
<dbReference type="PROSITE" id="PS51257">
    <property type="entry name" value="PROKAR_LIPOPROTEIN"/>
    <property type="match status" value="1"/>
</dbReference>
<dbReference type="Proteomes" id="UP000473525">
    <property type="component" value="Unassembled WGS sequence"/>
</dbReference>
<name>A0A6L6XSA2_9ACTN</name>
<evidence type="ECO:0000313" key="2">
    <source>
        <dbReference type="EMBL" id="MVQ49366.1"/>
    </source>
</evidence>